<evidence type="ECO:0000256" key="9">
    <source>
        <dbReference type="ARBA" id="ARBA00022982"/>
    </source>
</evidence>
<keyword evidence="5" id="KW-0813">Transport</keyword>
<evidence type="ECO:0000256" key="14">
    <source>
        <dbReference type="ARBA" id="ARBA00031019"/>
    </source>
</evidence>
<evidence type="ECO:0000256" key="5">
    <source>
        <dbReference type="ARBA" id="ARBA00022448"/>
    </source>
</evidence>
<keyword evidence="11" id="KW-0520">NAD</keyword>
<evidence type="ECO:0000256" key="2">
    <source>
        <dbReference type="ARBA" id="ARBA00005698"/>
    </source>
</evidence>
<geneLocation type="mitochondrion" evidence="17"/>
<organism evidence="17">
    <name type="scientific">Cucujoidea sp. 14 KM-2017</name>
    <dbReference type="NCBI Taxonomy" id="2219350"/>
    <lineage>
        <taxon>Eukaryota</taxon>
        <taxon>Metazoa</taxon>
        <taxon>Ecdysozoa</taxon>
        <taxon>Arthropoda</taxon>
        <taxon>Hexapoda</taxon>
        <taxon>Insecta</taxon>
        <taxon>Pterygota</taxon>
        <taxon>Neoptera</taxon>
        <taxon>Endopterygota</taxon>
        <taxon>Coleoptera</taxon>
        <taxon>Polyphaga</taxon>
        <taxon>Cucujiformia</taxon>
    </lineage>
</organism>
<keyword evidence="7 16" id="KW-0812">Transmembrane</keyword>
<comment type="catalytic activity">
    <reaction evidence="15">
        <text>a ubiquinone + NADH + 5 H(+)(in) = a ubiquinol + NAD(+) + 4 H(+)(out)</text>
        <dbReference type="Rhea" id="RHEA:29091"/>
        <dbReference type="Rhea" id="RHEA-COMP:9565"/>
        <dbReference type="Rhea" id="RHEA-COMP:9566"/>
        <dbReference type="ChEBI" id="CHEBI:15378"/>
        <dbReference type="ChEBI" id="CHEBI:16389"/>
        <dbReference type="ChEBI" id="CHEBI:17976"/>
        <dbReference type="ChEBI" id="CHEBI:57540"/>
        <dbReference type="ChEBI" id="CHEBI:57945"/>
        <dbReference type="EC" id="7.1.1.2"/>
    </reaction>
</comment>
<dbReference type="GO" id="GO:0008137">
    <property type="term" value="F:NADH dehydrogenase (ubiquinone) activity"/>
    <property type="evidence" value="ECO:0007669"/>
    <property type="project" value="UniProtKB-EC"/>
</dbReference>
<dbReference type="PANTHER" id="PTHR11435:SF1">
    <property type="entry name" value="NADH-UBIQUINONE OXIDOREDUCTASE CHAIN 6"/>
    <property type="match status" value="1"/>
</dbReference>
<keyword evidence="8" id="KW-1278">Translocase</keyword>
<evidence type="ECO:0000256" key="13">
    <source>
        <dbReference type="ARBA" id="ARBA00023136"/>
    </source>
</evidence>
<keyword evidence="12 17" id="KW-0496">Mitochondrion</keyword>
<keyword evidence="13 16" id="KW-0472">Membrane</keyword>
<evidence type="ECO:0000256" key="11">
    <source>
        <dbReference type="ARBA" id="ARBA00023027"/>
    </source>
</evidence>
<dbReference type="EMBL" id="MG193329">
    <property type="protein sequence ID" value="AXS64851.1"/>
    <property type="molecule type" value="Genomic_DNA"/>
</dbReference>
<feature type="transmembrane region" description="Helical" evidence="16">
    <location>
        <begin position="135"/>
        <end position="154"/>
    </location>
</feature>
<accession>A0A346RFK4</accession>
<evidence type="ECO:0000256" key="12">
    <source>
        <dbReference type="ARBA" id="ARBA00023128"/>
    </source>
</evidence>
<dbReference type="EC" id="7.1.1.2" evidence="3"/>
<gene>
    <name evidence="17" type="primary">nad6</name>
</gene>
<evidence type="ECO:0000256" key="7">
    <source>
        <dbReference type="ARBA" id="ARBA00022692"/>
    </source>
</evidence>
<feature type="transmembrane region" description="Helical" evidence="16">
    <location>
        <begin position="44"/>
        <end position="63"/>
    </location>
</feature>
<feature type="transmembrane region" description="Helical" evidence="16">
    <location>
        <begin position="75"/>
        <end position="95"/>
    </location>
</feature>
<keyword evidence="9" id="KW-0249">Electron transport</keyword>
<dbReference type="PANTHER" id="PTHR11435">
    <property type="entry name" value="NADH UBIQUINONE OXIDOREDUCTASE SUBUNIT ND6"/>
    <property type="match status" value="1"/>
</dbReference>
<dbReference type="GO" id="GO:0031966">
    <property type="term" value="C:mitochondrial membrane"/>
    <property type="evidence" value="ECO:0007669"/>
    <property type="project" value="UniProtKB-SubCell"/>
</dbReference>
<feature type="transmembrane region" description="Helical" evidence="16">
    <location>
        <begin position="12"/>
        <end position="32"/>
    </location>
</feature>
<evidence type="ECO:0000256" key="3">
    <source>
        <dbReference type="ARBA" id="ARBA00012944"/>
    </source>
</evidence>
<evidence type="ECO:0000256" key="16">
    <source>
        <dbReference type="SAM" id="Phobius"/>
    </source>
</evidence>
<evidence type="ECO:0000256" key="1">
    <source>
        <dbReference type="ARBA" id="ARBA00004225"/>
    </source>
</evidence>
<evidence type="ECO:0000256" key="4">
    <source>
        <dbReference type="ARBA" id="ARBA00021095"/>
    </source>
</evidence>
<dbReference type="InterPro" id="IPR050269">
    <property type="entry name" value="ComplexI_Subunit6"/>
</dbReference>
<evidence type="ECO:0000256" key="15">
    <source>
        <dbReference type="ARBA" id="ARBA00049551"/>
    </source>
</evidence>
<keyword evidence="6" id="KW-0679">Respiratory chain</keyword>
<evidence type="ECO:0000256" key="10">
    <source>
        <dbReference type="ARBA" id="ARBA00022989"/>
    </source>
</evidence>
<sequence length="165" mass="19694">MLLFSIMFSSMFIFLTHPLSMGFCILIQTIFLSINMGMTTFNFWYSYILTLIMIGGLLILFIYMTSVASNEKFKFSMWMFLLFMLIYSLTMIYLYKMNMIESNYMMYNKLNDLFNFYNMNYMAMIKFYNLPTMKIMIITILYLLITLIAVVKISKTNSGPLRQMF</sequence>
<proteinExistence type="inferred from homology"/>
<evidence type="ECO:0000256" key="8">
    <source>
        <dbReference type="ARBA" id="ARBA00022967"/>
    </source>
</evidence>
<dbReference type="AlphaFoldDB" id="A0A346RFK4"/>
<comment type="similarity">
    <text evidence="2">Belongs to the complex I subunit 6 family.</text>
</comment>
<protein>
    <recommendedName>
        <fullName evidence="4">NADH-ubiquinone oxidoreductase chain 6</fullName>
        <ecNumber evidence="3">7.1.1.2</ecNumber>
    </recommendedName>
    <alternativeName>
        <fullName evidence="14">NADH dehydrogenase subunit 6</fullName>
    </alternativeName>
</protein>
<evidence type="ECO:0000313" key="17">
    <source>
        <dbReference type="EMBL" id="AXS64851.1"/>
    </source>
</evidence>
<evidence type="ECO:0000256" key="6">
    <source>
        <dbReference type="ARBA" id="ARBA00022660"/>
    </source>
</evidence>
<reference evidence="17" key="1">
    <citation type="journal article" date="2018" name="J. ISSAAS">
        <title>The contribution of mitochondrial metagenomics to large-scale data mining and phylogenetic analysis of Coleoptera.</title>
        <authorList>
            <person name="Miller K."/>
            <person name="Linard B."/>
            <person name="Motyka M."/>
            <person name="Bocek M."/>
            <person name="Vogler A.P."/>
        </authorList>
    </citation>
    <scope>NUCLEOTIDE SEQUENCE</scope>
</reference>
<keyword evidence="10 16" id="KW-1133">Transmembrane helix</keyword>
<name>A0A346RFK4_9CUCU</name>
<comment type="subcellular location">
    <subcellularLocation>
        <location evidence="1">Mitochondrion membrane</location>
        <topology evidence="1">Multi-pass membrane protein</topology>
    </subcellularLocation>
</comment>